<name>A0A1M6T9X2_9FIRM</name>
<feature type="domain" description="4Fe-4S ferredoxin-type" evidence="8">
    <location>
        <begin position="10"/>
        <end position="39"/>
    </location>
</feature>
<evidence type="ECO:0000256" key="3">
    <source>
        <dbReference type="ARBA" id="ARBA00022723"/>
    </source>
</evidence>
<proteinExistence type="predicted"/>
<dbReference type="EMBL" id="FRAR01000016">
    <property type="protein sequence ID" value="SHK53805.1"/>
    <property type="molecule type" value="Genomic_DNA"/>
</dbReference>
<evidence type="ECO:0000256" key="6">
    <source>
        <dbReference type="ARBA" id="ARBA00023004"/>
    </source>
</evidence>
<keyword evidence="4" id="KW-0677">Repeat</keyword>
<accession>A0A1M6T9X2</accession>
<dbReference type="PROSITE" id="PS51379">
    <property type="entry name" value="4FE4S_FER_2"/>
    <property type="match status" value="2"/>
</dbReference>
<keyword evidence="10" id="KW-1185">Reference proteome</keyword>
<dbReference type="InterPro" id="IPR050572">
    <property type="entry name" value="Fe-S_Ferredoxin"/>
</dbReference>
<dbReference type="PROSITE" id="PS00198">
    <property type="entry name" value="4FE4S_FER_1"/>
    <property type="match status" value="1"/>
</dbReference>
<keyword evidence="1" id="KW-0813">Transport</keyword>
<dbReference type="Proteomes" id="UP000183997">
    <property type="component" value="Unassembled WGS sequence"/>
</dbReference>
<dbReference type="OrthoDB" id="9810688at2"/>
<sequence length="75" mass="8955">MERFDCKKYEWVKVDKSKCASCGTCVDYCPRDVLRLDNQGFPYMAYRDDCWYCDVCKFVCQLDAIELETVPYLIR</sequence>
<gene>
    <name evidence="9" type="ORF">SAMN02745123_02213</name>
</gene>
<organism evidence="9 10">
    <name type="scientific">Desulforamulus aeronauticus DSM 10349</name>
    <dbReference type="NCBI Taxonomy" id="1121421"/>
    <lineage>
        <taxon>Bacteria</taxon>
        <taxon>Bacillati</taxon>
        <taxon>Bacillota</taxon>
        <taxon>Clostridia</taxon>
        <taxon>Eubacteriales</taxon>
        <taxon>Peptococcaceae</taxon>
        <taxon>Desulforamulus</taxon>
    </lineage>
</organism>
<dbReference type="InterPro" id="IPR017896">
    <property type="entry name" value="4Fe4S_Fe-S-bd"/>
</dbReference>
<protein>
    <submittedName>
        <fullName evidence="9">4Fe-4S binding domain-containing protein</fullName>
    </submittedName>
</protein>
<evidence type="ECO:0000256" key="2">
    <source>
        <dbReference type="ARBA" id="ARBA00022485"/>
    </source>
</evidence>
<feature type="domain" description="4Fe-4S ferredoxin-type" evidence="8">
    <location>
        <begin position="40"/>
        <end position="70"/>
    </location>
</feature>
<evidence type="ECO:0000313" key="9">
    <source>
        <dbReference type="EMBL" id="SHK53805.1"/>
    </source>
</evidence>
<evidence type="ECO:0000259" key="8">
    <source>
        <dbReference type="PROSITE" id="PS51379"/>
    </source>
</evidence>
<evidence type="ECO:0000256" key="1">
    <source>
        <dbReference type="ARBA" id="ARBA00022448"/>
    </source>
</evidence>
<dbReference type="Gene3D" id="3.30.70.20">
    <property type="match status" value="1"/>
</dbReference>
<keyword evidence="6" id="KW-0408">Iron</keyword>
<dbReference type="STRING" id="1121421.SAMN02745123_02213"/>
<dbReference type="Pfam" id="PF00037">
    <property type="entry name" value="Fer4"/>
    <property type="match status" value="1"/>
</dbReference>
<reference evidence="10" key="1">
    <citation type="submission" date="2016-11" db="EMBL/GenBank/DDBJ databases">
        <authorList>
            <person name="Varghese N."/>
            <person name="Submissions S."/>
        </authorList>
    </citation>
    <scope>NUCLEOTIDE SEQUENCE [LARGE SCALE GENOMIC DNA]</scope>
    <source>
        <strain evidence="10">DSM 10349</strain>
    </source>
</reference>
<evidence type="ECO:0000256" key="5">
    <source>
        <dbReference type="ARBA" id="ARBA00022982"/>
    </source>
</evidence>
<evidence type="ECO:0000313" key="10">
    <source>
        <dbReference type="Proteomes" id="UP000183997"/>
    </source>
</evidence>
<evidence type="ECO:0000256" key="4">
    <source>
        <dbReference type="ARBA" id="ARBA00022737"/>
    </source>
</evidence>
<dbReference type="GO" id="GO:0046872">
    <property type="term" value="F:metal ion binding"/>
    <property type="evidence" value="ECO:0007669"/>
    <property type="project" value="UniProtKB-KW"/>
</dbReference>
<dbReference type="PANTHER" id="PTHR43687:SF6">
    <property type="entry name" value="L-ASPARTATE SEMIALDEHYDE SULFURTRANSFERASE IRON-SULFUR SUBUNIT"/>
    <property type="match status" value="1"/>
</dbReference>
<keyword evidence="2" id="KW-0004">4Fe-4S</keyword>
<keyword evidence="5" id="KW-0249">Electron transport</keyword>
<keyword evidence="7" id="KW-0411">Iron-sulfur</keyword>
<keyword evidence="3" id="KW-0479">Metal-binding</keyword>
<dbReference type="GO" id="GO:0051539">
    <property type="term" value="F:4 iron, 4 sulfur cluster binding"/>
    <property type="evidence" value="ECO:0007669"/>
    <property type="project" value="UniProtKB-KW"/>
</dbReference>
<dbReference type="RefSeq" id="WP_072914241.1">
    <property type="nucleotide sequence ID" value="NZ_FRAR01000016.1"/>
</dbReference>
<dbReference type="InterPro" id="IPR017900">
    <property type="entry name" value="4Fe4S_Fe_S_CS"/>
</dbReference>
<dbReference type="SUPFAM" id="SSF54862">
    <property type="entry name" value="4Fe-4S ferredoxins"/>
    <property type="match status" value="1"/>
</dbReference>
<evidence type="ECO:0000256" key="7">
    <source>
        <dbReference type="ARBA" id="ARBA00023014"/>
    </source>
</evidence>
<dbReference type="AlphaFoldDB" id="A0A1M6T9X2"/>
<dbReference type="PANTHER" id="PTHR43687">
    <property type="entry name" value="ADENYLYLSULFATE REDUCTASE, BETA SUBUNIT"/>
    <property type="match status" value="1"/>
</dbReference>